<dbReference type="NCBIfam" id="TIGR01879">
    <property type="entry name" value="hydantase"/>
    <property type="match status" value="1"/>
</dbReference>
<dbReference type="InterPro" id="IPR010158">
    <property type="entry name" value="Amidase_Cbmase"/>
</dbReference>
<dbReference type="KEGG" id="sbw:TGUWTKB_0840"/>
<dbReference type="Pfam" id="PF01546">
    <property type="entry name" value="Peptidase_M20"/>
    <property type="match status" value="1"/>
</dbReference>
<evidence type="ECO:0000256" key="1">
    <source>
        <dbReference type="ARBA" id="ARBA00001936"/>
    </source>
</evidence>
<protein>
    <submittedName>
        <fullName evidence="8">N-carbamoyl-L-amino acid hydrolase</fullName>
    </submittedName>
</protein>
<proteinExistence type="inferred from homology"/>
<feature type="binding site" evidence="7">
    <location>
        <position position="100"/>
    </location>
    <ligand>
        <name>Zn(2+)</name>
        <dbReference type="ChEBI" id="CHEBI:29105"/>
        <label>2</label>
    </ligand>
</feature>
<keyword evidence="9" id="KW-1185">Reference proteome</keyword>
<dbReference type="Gene3D" id="3.30.70.360">
    <property type="match status" value="1"/>
</dbReference>
<evidence type="ECO:0000256" key="6">
    <source>
        <dbReference type="ARBA" id="ARBA00023211"/>
    </source>
</evidence>
<sequence>MNKILITFDEAKKMAKSVMKRCNILGKISENKNIITRLYLSKEHKHVNIIVEKWMQKAGMKTWQDEVGNICGRYEGNTLNSSAILMASHLDTVKNAGKYDGILGVLSSIEIVHWFHKKNLRFNFAIEVIGFADEEGVRFGIPFLGSKGIIGEWIKDWLNIIDNKGISLKRAMEGFGLNPNFFNKASRAKDDFITYLELHIEQGPYLYLEKLPLAVVKGINGMYHLECKFIGESGHAGTVPMSCRKDVFFAFSEWLMFLRKNIQKEKYSKKIVSTIGKFNCFPNVTNVIPESIVFSLDLRSIDNIILDNFLEEILNYAKKISYFYKTTFIYKKKYHSFSVFFDEKLQEILLKTIKYFQKRTIEIYSGAGHDAISFAKRCPTGMIFIRCKKGISHNPNESVLDTDVALSLQVFIKFIININQNFL</sequence>
<organism evidence="8 9">
    <name type="scientific">Candidatus Tachikawaea gelatinosa</name>
    <dbReference type="NCBI Taxonomy" id="1410383"/>
    <lineage>
        <taxon>Bacteria</taxon>
        <taxon>Pseudomonadati</taxon>
        <taxon>Pseudomonadota</taxon>
        <taxon>Gammaproteobacteria</taxon>
        <taxon>Enterobacterales</taxon>
        <taxon>Enterobacteriaceae</taxon>
        <taxon>Candidatus Tachikawaea</taxon>
    </lineage>
</organism>
<feature type="binding site" evidence="7">
    <location>
        <position position="393"/>
    </location>
    <ligand>
        <name>Zn(2+)</name>
        <dbReference type="ChEBI" id="CHEBI:29105"/>
        <label>2</label>
    </ligand>
</feature>
<dbReference type="InterPro" id="IPR036264">
    <property type="entry name" value="Bact_exopeptidase_dim_dom"/>
</dbReference>
<dbReference type="SUPFAM" id="SSF53187">
    <property type="entry name" value="Zn-dependent exopeptidases"/>
    <property type="match status" value="1"/>
</dbReference>
<dbReference type="OrthoDB" id="9808195at2"/>
<dbReference type="GO" id="GO:0016813">
    <property type="term" value="F:hydrolase activity, acting on carbon-nitrogen (but not peptide) bonds, in linear amidines"/>
    <property type="evidence" value="ECO:0007669"/>
    <property type="project" value="InterPro"/>
</dbReference>
<reference evidence="9" key="1">
    <citation type="submission" date="2013-11" db="EMBL/GenBank/DDBJ databases">
        <title>Symbiont-containing voluminous jelly as an extraordinary maternal gift for overwintering insect nymphs.</title>
        <authorList>
            <person name="Kaiwa N."/>
            <person name="Hosokawa T."/>
            <person name="Nikoh N."/>
            <person name="Meng X.Y."/>
            <person name="Tanahashi M."/>
            <person name="Moriyama M."/>
            <person name="Maeda T."/>
            <person name="Yamaguchi K."/>
            <person name="Shigenobu S."/>
            <person name="Ito M."/>
            <person name="Fukatsu T."/>
        </authorList>
    </citation>
    <scope>NUCLEOTIDE SEQUENCE [LARGE SCALE GENOMIC DNA]</scope>
    <source>
        <strain evidence="9">UwTKB</strain>
    </source>
</reference>
<dbReference type="HOGENOM" id="CLU_024588_6_1_6"/>
<name>A0A090AIV0_9ENTR</name>
<feature type="binding site" evidence="7">
    <location>
        <position position="135"/>
    </location>
    <ligand>
        <name>Zn(2+)</name>
        <dbReference type="ChEBI" id="CHEBI:29105"/>
        <label>2</label>
    </ligand>
</feature>
<dbReference type="GO" id="GO:0046872">
    <property type="term" value="F:metal ion binding"/>
    <property type="evidence" value="ECO:0007669"/>
    <property type="project" value="UniProtKB-KW"/>
</dbReference>
<dbReference type="RefSeq" id="WP_041062403.1">
    <property type="nucleotide sequence ID" value="NZ_AP014521.1"/>
</dbReference>
<dbReference type="SUPFAM" id="SSF55031">
    <property type="entry name" value="Bacterial exopeptidase dimerisation domain"/>
    <property type="match status" value="1"/>
</dbReference>
<dbReference type="PANTHER" id="PTHR32494:SF19">
    <property type="entry name" value="ALLANTOATE DEIMINASE-RELATED"/>
    <property type="match status" value="1"/>
</dbReference>
<keyword evidence="4 7" id="KW-0479">Metal-binding</keyword>
<evidence type="ECO:0000256" key="3">
    <source>
        <dbReference type="ARBA" id="ARBA00011738"/>
    </source>
</evidence>
<evidence type="ECO:0000256" key="7">
    <source>
        <dbReference type="PIRSR" id="PIRSR001235-1"/>
    </source>
</evidence>
<gene>
    <name evidence="8" type="primary">allC</name>
    <name evidence="8" type="ORF">TGUWTKB_0840</name>
</gene>
<dbReference type="PANTHER" id="PTHR32494">
    <property type="entry name" value="ALLANTOATE DEIMINASE-RELATED"/>
    <property type="match status" value="1"/>
</dbReference>
<dbReference type="Proteomes" id="UP000031627">
    <property type="component" value="Chromosome"/>
</dbReference>
<dbReference type="Gene3D" id="3.40.630.10">
    <property type="entry name" value="Zn peptidases"/>
    <property type="match status" value="1"/>
</dbReference>
<feature type="binding site" evidence="7">
    <location>
        <position position="89"/>
    </location>
    <ligand>
        <name>Zn(2+)</name>
        <dbReference type="ChEBI" id="CHEBI:29105"/>
        <label>1</label>
    </ligand>
</feature>
<evidence type="ECO:0000313" key="8">
    <source>
        <dbReference type="EMBL" id="BAP58343.1"/>
    </source>
</evidence>
<dbReference type="EMBL" id="AP014521">
    <property type="protein sequence ID" value="BAP58343.1"/>
    <property type="molecule type" value="Genomic_DNA"/>
</dbReference>
<dbReference type="InterPro" id="IPR002933">
    <property type="entry name" value="Peptidase_M20"/>
</dbReference>
<reference evidence="8 9" key="2">
    <citation type="journal article" date="2014" name="Curr. Biol.">
        <title>Symbiont-Supplemented Maternal Investment Underpinning Host's Ecological Adaptation.</title>
        <authorList>
            <person name="Kaiwa N."/>
            <person name="Hosokawa T."/>
            <person name="Nikoh N."/>
            <person name="Tanahashi M."/>
            <person name="Moriyama M."/>
            <person name="Meng X.Y."/>
            <person name="Maeda T."/>
            <person name="Yamaguchi K."/>
            <person name="Shigenobu S."/>
            <person name="Ito M."/>
            <person name="Fukatsu T."/>
        </authorList>
    </citation>
    <scope>NUCLEOTIDE SEQUENCE [LARGE SCALE GENOMIC DNA]</scope>
    <source>
        <strain evidence="8 9">UwTKB</strain>
    </source>
</reference>
<comment type="subunit">
    <text evidence="3">Homodimer.</text>
</comment>
<keyword evidence="7" id="KW-0862">Zinc</keyword>
<feature type="binding site" evidence="7">
    <location>
        <position position="199"/>
    </location>
    <ligand>
        <name>Zn(2+)</name>
        <dbReference type="ChEBI" id="CHEBI:29105"/>
        <label>1</label>
    </ligand>
</feature>
<dbReference type="CDD" id="cd03884">
    <property type="entry name" value="M20_bAS"/>
    <property type="match status" value="1"/>
</dbReference>
<accession>A0A090AIV0</accession>
<dbReference type="STRING" id="1410383.TGUWTKB_0840"/>
<keyword evidence="6" id="KW-0464">Manganese</keyword>
<evidence type="ECO:0000313" key="9">
    <source>
        <dbReference type="Proteomes" id="UP000031627"/>
    </source>
</evidence>
<feature type="binding site" evidence="7">
    <location>
        <position position="100"/>
    </location>
    <ligand>
        <name>Zn(2+)</name>
        <dbReference type="ChEBI" id="CHEBI:29105"/>
        <label>1</label>
    </ligand>
</feature>
<evidence type="ECO:0000256" key="2">
    <source>
        <dbReference type="ARBA" id="ARBA00006153"/>
    </source>
</evidence>
<evidence type="ECO:0000256" key="5">
    <source>
        <dbReference type="ARBA" id="ARBA00022801"/>
    </source>
</evidence>
<comment type="cofactor">
    <cofactor evidence="1">
        <name>Mn(2+)</name>
        <dbReference type="ChEBI" id="CHEBI:29035"/>
    </cofactor>
</comment>
<evidence type="ECO:0000256" key="4">
    <source>
        <dbReference type="ARBA" id="ARBA00022723"/>
    </source>
</evidence>
<dbReference type="AlphaFoldDB" id="A0A090AIV0"/>
<keyword evidence="5 8" id="KW-0378">Hydrolase</keyword>
<comment type="similarity">
    <text evidence="2">Belongs to the peptidase M20 family.</text>
</comment>
<dbReference type="PIRSF" id="PIRSF001235">
    <property type="entry name" value="Amidase_carbamoylase"/>
    <property type="match status" value="1"/>
</dbReference>
<comment type="cofactor">
    <cofactor evidence="7">
        <name>Zn(2+)</name>
        <dbReference type="ChEBI" id="CHEBI:29105"/>
    </cofactor>
    <text evidence="7">Binds 2 Zn(2+) ions per subunit.</text>
</comment>